<feature type="signal peptide" evidence="2">
    <location>
        <begin position="1"/>
        <end position="18"/>
    </location>
</feature>
<dbReference type="PANTHER" id="PTHR31607">
    <property type="entry name" value="DUF1216 DOMAIN-CONTAINING PROTEIN-RELATED"/>
    <property type="match status" value="1"/>
</dbReference>
<dbReference type="EMBL" id="LK032704">
    <property type="protein sequence ID" value="CDY47256.1"/>
    <property type="molecule type" value="Genomic_DNA"/>
</dbReference>
<name>A0A078IBN9_BRANA</name>
<dbReference type="OMA" id="NFPVATI"/>
<dbReference type="PANTHER" id="PTHR31607:SF38">
    <property type="entry name" value="PROTEIN, PUTATIVE (DUF1216)-RELATED"/>
    <property type="match status" value="1"/>
</dbReference>
<dbReference type="PaxDb" id="3708-A0A078IBN9"/>
<evidence type="ECO:0000259" key="3">
    <source>
        <dbReference type="Pfam" id="PF06746"/>
    </source>
</evidence>
<feature type="compositionally biased region" description="Gly residues" evidence="1">
    <location>
        <begin position="215"/>
        <end position="256"/>
    </location>
</feature>
<keyword evidence="5" id="KW-1185">Reference proteome</keyword>
<evidence type="ECO:0000313" key="5">
    <source>
        <dbReference type="Proteomes" id="UP000028999"/>
    </source>
</evidence>
<dbReference type="Pfam" id="PF06746">
    <property type="entry name" value="DUF1216"/>
    <property type="match status" value="1"/>
</dbReference>
<evidence type="ECO:0000256" key="1">
    <source>
        <dbReference type="SAM" id="MobiDB-lite"/>
    </source>
</evidence>
<feature type="region of interest" description="Disordered" evidence="1">
    <location>
        <begin position="180"/>
        <end position="375"/>
    </location>
</feature>
<keyword evidence="2" id="KW-0732">Signal</keyword>
<feature type="domain" description="DUF1216" evidence="3">
    <location>
        <begin position="71"/>
        <end position="175"/>
    </location>
</feature>
<feature type="compositionally biased region" description="Gly residues" evidence="1">
    <location>
        <begin position="311"/>
        <end position="320"/>
    </location>
</feature>
<feature type="compositionally biased region" description="Low complexity" evidence="1">
    <location>
        <begin position="321"/>
        <end position="332"/>
    </location>
</feature>
<organism evidence="4 5">
    <name type="scientific">Brassica napus</name>
    <name type="common">Rape</name>
    <dbReference type="NCBI Taxonomy" id="3708"/>
    <lineage>
        <taxon>Eukaryota</taxon>
        <taxon>Viridiplantae</taxon>
        <taxon>Streptophyta</taxon>
        <taxon>Embryophyta</taxon>
        <taxon>Tracheophyta</taxon>
        <taxon>Spermatophyta</taxon>
        <taxon>Magnoliopsida</taxon>
        <taxon>eudicotyledons</taxon>
        <taxon>Gunneridae</taxon>
        <taxon>Pentapetalae</taxon>
        <taxon>rosids</taxon>
        <taxon>malvids</taxon>
        <taxon>Brassicales</taxon>
        <taxon>Brassicaceae</taxon>
        <taxon>Brassiceae</taxon>
        <taxon>Brassica</taxon>
    </lineage>
</organism>
<feature type="compositionally biased region" description="Gly residues" evidence="1">
    <location>
        <begin position="263"/>
        <end position="273"/>
    </location>
</feature>
<proteinExistence type="predicted"/>
<sequence>MTRFPLAICLMCIIVASSTVYEAQGGFLLRHYLSKLPRLANEFEPFAFKIMIRFIDNLESLCSSKVEYKEFFSKLKAFLIFINSTAGKSSSSEFESQLKAHSEGLFKAITALGVKASVRADTSKLIESLMSMGKVMAEYKRSGSLTMTSEQRRVLITSMMKWAQVIGQFVKTVREKTGDGDIDLPSLGIGGGDDDAGSAGGGSSGSGSSSMGAVSAGGGSSGGGASSLGAGSAGGGSSGGGTSSMGAGSAGDGSSGSGSPYPGAGGTGGGSSGSGSSTMGAGNTGMGDGSTGGSGNPSSDSGTPSSETGSHAGGGGGSPGGSPTDSSTAAGGSSMGGGGSSSDTGSTTGAGGGSSGDTGSTTGAAGGSSGDAGSITGAAQTSVEKAYQTVFFFSFFVQIVTF</sequence>
<reference evidence="4 5" key="1">
    <citation type="journal article" date="2014" name="Science">
        <title>Plant genetics. Early allopolyploid evolution in the post-Neolithic Brassica napus oilseed genome.</title>
        <authorList>
            <person name="Chalhoub B."/>
            <person name="Denoeud F."/>
            <person name="Liu S."/>
            <person name="Parkin I.A."/>
            <person name="Tang H."/>
            <person name="Wang X."/>
            <person name="Chiquet J."/>
            <person name="Belcram H."/>
            <person name="Tong C."/>
            <person name="Samans B."/>
            <person name="Correa M."/>
            <person name="Da Silva C."/>
            <person name="Just J."/>
            <person name="Falentin C."/>
            <person name="Koh C.S."/>
            <person name="Le Clainche I."/>
            <person name="Bernard M."/>
            <person name="Bento P."/>
            <person name="Noel B."/>
            <person name="Labadie K."/>
            <person name="Alberti A."/>
            <person name="Charles M."/>
            <person name="Arnaud D."/>
            <person name="Guo H."/>
            <person name="Daviaud C."/>
            <person name="Alamery S."/>
            <person name="Jabbari K."/>
            <person name="Zhao M."/>
            <person name="Edger P.P."/>
            <person name="Chelaifa H."/>
            <person name="Tack D."/>
            <person name="Lassalle G."/>
            <person name="Mestiri I."/>
            <person name="Schnel N."/>
            <person name="Le Paslier M.C."/>
            <person name="Fan G."/>
            <person name="Renault V."/>
            <person name="Bayer P.E."/>
            <person name="Golicz A.A."/>
            <person name="Manoli S."/>
            <person name="Lee T.H."/>
            <person name="Thi V.H."/>
            <person name="Chalabi S."/>
            <person name="Hu Q."/>
            <person name="Fan C."/>
            <person name="Tollenaere R."/>
            <person name="Lu Y."/>
            <person name="Battail C."/>
            <person name="Shen J."/>
            <person name="Sidebottom C.H."/>
            <person name="Wang X."/>
            <person name="Canaguier A."/>
            <person name="Chauveau A."/>
            <person name="Berard A."/>
            <person name="Deniot G."/>
            <person name="Guan M."/>
            <person name="Liu Z."/>
            <person name="Sun F."/>
            <person name="Lim Y.P."/>
            <person name="Lyons E."/>
            <person name="Town C.D."/>
            <person name="Bancroft I."/>
            <person name="Wang X."/>
            <person name="Meng J."/>
            <person name="Ma J."/>
            <person name="Pires J.C."/>
            <person name="King G.J."/>
            <person name="Brunel D."/>
            <person name="Delourme R."/>
            <person name="Renard M."/>
            <person name="Aury J.M."/>
            <person name="Adams K.L."/>
            <person name="Batley J."/>
            <person name="Snowdon R.J."/>
            <person name="Tost J."/>
            <person name="Edwards D."/>
            <person name="Zhou Y."/>
            <person name="Hua W."/>
            <person name="Sharpe A.G."/>
            <person name="Paterson A.H."/>
            <person name="Guan C."/>
            <person name="Wincker P."/>
        </authorList>
    </citation>
    <scope>NUCLEOTIDE SEQUENCE [LARGE SCALE GENOMIC DNA]</scope>
    <source>
        <strain evidence="5">cv. Darmor-bzh</strain>
    </source>
</reference>
<feature type="compositionally biased region" description="Low complexity" evidence="1">
    <location>
        <begin position="296"/>
        <end position="310"/>
    </location>
</feature>
<evidence type="ECO:0000313" key="4">
    <source>
        <dbReference type="EMBL" id="CDY47256.1"/>
    </source>
</evidence>
<dbReference type="Proteomes" id="UP000028999">
    <property type="component" value="Unassembled WGS sequence"/>
</dbReference>
<gene>
    <name evidence="4" type="primary">BnaA02g29420D</name>
    <name evidence="4" type="ORF">GSBRNA2T00086977001</name>
</gene>
<accession>A0A078IBN9</accession>
<feature type="chain" id="PRO_5001737906" evidence="2">
    <location>
        <begin position="19"/>
        <end position="402"/>
    </location>
</feature>
<protein>
    <submittedName>
        <fullName evidence="4">BnaA02g29420D protein</fullName>
    </submittedName>
</protein>
<dbReference type="Gramene" id="CDY47256">
    <property type="protein sequence ID" value="CDY47256"/>
    <property type="gene ID" value="GSBRNA2T00086977001"/>
</dbReference>
<dbReference type="AlphaFoldDB" id="A0A078IBN9"/>
<dbReference type="InterPro" id="IPR009605">
    <property type="entry name" value="DUF1216"/>
</dbReference>
<evidence type="ECO:0000256" key="2">
    <source>
        <dbReference type="SAM" id="SignalP"/>
    </source>
</evidence>
<dbReference type="STRING" id="3708.A0A078IBN9"/>
<feature type="compositionally biased region" description="Gly residues" evidence="1">
    <location>
        <begin position="282"/>
        <end position="295"/>
    </location>
</feature>